<evidence type="ECO:0008006" key="3">
    <source>
        <dbReference type="Google" id="ProtNLM"/>
    </source>
</evidence>
<evidence type="ECO:0000313" key="2">
    <source>
        <dbReference type="Proteomes" id="UP000471364"/>
    </source>
</evidence>
<accession>A0ABQ6UKI9</accession>
<proteinExistence type="predicted"/>
<keyword evidence="2" id="KW-1185">Reference proteome</keyword>
<evidence type="ECO:0000313" key="1">
    <source>
        <dbReference type="EMBL" id="KAB1116846.1"/>
    </source>
</evidence>
<organism evidence="1 2">
    <name type="scientific">Micromonospora aurantiaca</name>
    <name type="common">nom. illeg.</name>
    <dbReference type="NCBI Taxonomy" id="47850"/>
    <lineage>
        <taxon>Bacteria</taxon>
        <taxon>Bacillati</taxon>
        <taxon>Actinomycetota</taxon>
        <taxon>Actinomycetes</taxon>
        <taxon>Micromonosporales</taxon>
        <taxon>Micromonosporaceae</taxon>
        <taxon>Micromonospora</taxon>
    </lineage>
</organism>
<comment type="caution">
    <text evidence="1">The sequence shown here is derived from an EMBL/GenBank/DDBJ whole genome shotgun (WGS) entry which is preliminary data.</text>
</comment>
<dbReference type="RefSeq" id="WP_151012391.1">
    <property type="nucleotide sequence ID" value="NZ_JBNJLV010000001.1"/>
</dbReference>
<dbReference type="EMBL" id="WAAR01000034">
    <property type="protein sequence ID" value="KAB1116846.1"/>
    <property type="molecule type" value="Genomic_DNA"/>
</dbReference>
<name>A0ABQ6UKI9_9ACTN</name>
<gene>
    <name evidence="1" type="ORF">F6X54_10205</name>
</gene>
<protein>
    <recommendedName>
        <fullName evidence="3">Class I SAM-dependent methyltransferase</fullName>
    </recommendedName>
</protein>
<sequence length="174" mass="18431">MSGDLPVPLNVWPIPAPQEGETMSNEMGVRLVHNYTHPSDLIIDLVNGPQLARAIIAARRRSHLHAPRSAGWGREAATLIVTGWPLDDASSAEFFHRCRASLAPGGCVAVLLPHGDVILPVDVVIAAKQAGLAYLQHNLAADRVPVAGQQTRLAIHTDVLILARSTTRGGGADG</sequence>
<dbReference type="Proteomes" id="UP000471364">
    <property type="component" value="Unassembled WGS sequence"/>
</dbReference>
<reference evidence="1 2" key="1">
    <citation type="submission" date="2019-09" db="EMBL/GenBank/DDBJ databases">
        <title>High taxonomic diversity of Micromonospora strains isolated from Medicago sativa nodules in different geographical locations.</title>
        <authorList>
            <person name="Martinez-Hidalgo P."/>
            <person name="Flores-Felix J.D."/>
            <person name="Velazquez E."/>
            <person name="Brau L."/>
            <person name="Trujillo M.E."/>
            <person name="Martinez-Molina E."/>
        </authorList>
    </citation>
    <scope>NUCLEOTIDE SEQUENCE [LARGE SCALE GENOMIC DNA]</scope>
    <source>
        <strain evidence="1 2">ALFB5</strain>
    </source>
</reference>